<gene>
    <name evidence="2 4" type="ORF">P152DRAFT_73110</name>
</gene>
<keyword evidence="3" id="KW-1185">Reference proteome</keyword>
<evidence type="ECO:0000256" key="1">
    <source>
        <dbReference type="SAM" id="SignalP"/>
    </source>
</evidence>
<dbReference type="Proteomes" id="UP000504638">
    <property type="component" value="Unplaced"/>
</dbReference>
<evidence type="ECO:0000313" key="3">
    <source>
        <dbReference type="Proteomes" id="UP000504638"/>
    </source>
</evidence>
<reference evidence="4" key="2">
    <citation type="submission" date="2020-04" db="EMBL/GenBank/DDBJ databases">
        <authorList>
            <consortium name="NCBI Genome Project"/>
        </authorList>
    </citation>
    <scope>NUCLEOTIDE SEQUENCE</scope>
    <source>
        <strain evidence="4">CBS 781.70</strain>
    </source>
</reference>
<feature type="signal peptide" evidence="1">
    <location>
        <begin position="1"/>
        <end position="22"/>
    </location>
</feature>
<dbReference type="EMBL" id="ML975163">
    <property type="protein sequence ID" value="KAF1810977.1"/>
    <property type="molecule type" value="Genomic_DNA"/>
</dbReference>
<dbReference type="GeneID" id="54423784"/>
<accession>A0A6G1FYQ8</accession>
<proteinExistence type="predicted"/>
<reference evidence="2 4" key="1">
    <citation type="submission" date="2020-01" db="EMBL/GenBank/DDBJ databases">
        <authorList>
            <consortium name="DOE Joint Genome Institute"/>
            <person name="Haridas S."/>
            <person name="Albert R."/>
            <person name="Binder M."/>
            <person name="Bloem J."/>
            <person name="Labutti K."/>
            <person name="Salamov A."/>
            <person name="Andreopoulos B."/>
            <person name="Baker S.E."/>
            <person name="Barry K."/>
            <person name="Bills G."/>
            <person name="Bluhm B.H."/>
            <person name="Cannon C."/>
            <person name="Castanera R."/>
            <person name="Culley D.E."/>
            <person name="Daum C."/>
            <person name="Ezra D."/>
            <person name="Gonzalez J.B."/>
            <person name="Henrissat B."/>
            <person name="Kuo A."/>
            <person name="Liang C."/>
            <person name="Lipzen A."/>
            <person name="Lutzoni F."/>
            <person name="Magnuson J."/>
            <person name="Mondo S."/>
            <person name="Nolan M."/>
            <person name="Ohm R."/>
            <person name="Pangilinan J."/>
            <person name="Park H.-J."/>
            <person name="Ramirez L."/>
            <person name="Alfaro M."/>
            <person name="Sun H."/>
            <person name="Tritt A."/>
            <person name="Yoshinaga Y."/>
            <person name="Zwiers L.-H."/>
            <person name="Turgeon B.G."/>
            <person name="Goodwin S.B."/>
            <person name="Spatafora J.W."/>
            <person name="Crous P.W."/>
            <person name="Grigoriev I.V."/>
        </authorList>
    </citation>
    <scope>NUCLEOTIDE SEQUENCE</scope>
    <source>
        <strain evidence="2 4">CBS 781.70</strain>
    </source>
</reference>
<evidence type="ECO:0000313" key="2">
    <source>
        <dbReference type="EMBL" id="KAF1810977.1"/>
    </source>
</evidence>
<feature type="chain" id="PRO_5044631709" description="Secreted protein" evidence="1">
    <location>
        <begin position="23"/>
        <end position="92"/>
    </location>
</feature>
<evidence type="ECO:0008006" key="5">
    <source>
        <dbReference type="Google" id="ProtNLM"/>
    </source>
</evidence>
<evidence type="ECO:0000313" key="4">
    <source>
        <dbReference type="RefSeq" id="XP_033532608.1"/>
    </source>
</evidence>
<protein>
    <recommendedName>
        <fullName evidence="5">Secreted protein</fullName>
    </recommendedName>
</protein>
<keyword evidence="1" id="KW-0732">Signal</keyword>
<sequence>MLLPVSWFSVLFLHPAVAPVSAICRRIRTGADSRWYEWSEGAWLAWNINRWKDRVQSDTVSLIWSGATGSTFWVRSVRYMLCGLFMLVGCRY</sequence>
<dbReference type="RefSeq" id="XP_033532608.1">
    <property type="nucleotide sequence ID" value="XM_033683214.1"/>
</dbReference>
<reference evidence="4" key="3">
    <citation type="submission" date="2025-04" db="UniProtKB">
        <authorList>
            <consortium name="RefSeq"/>
        </authorList>
    </citation>
    <scope>IDENTIFICATION</scope>
    <source>
        <strain evidence="4">CBS 781.70</strain>
    </source>
</reference>
<name>A0A6G1FYQ8_9PEZI</name>
<dbReference type="AlphaFoldDB" id="A0A6G1FYQ8"/>
<organism evidence="2">
    <name type="scientific">Eremomyces bilateralis CBS 781.70</name>
    <dbReference type="NCBI Taxonomy" id="1392243"/>
    <lineage>
        <taxon>Eukaryota</taxon>
        <taxon>Fungi</taxon>
        <taxon>Dikarya</taxon>
        <taxon>Ascomycota</taxon>
        <taxon>Pezizomycotina</taxon>
        <taxon>Dothideomycetes</taxon>
        <taxon>Dothideomycetes incertae sedis</taxon>
        <taxon>Eremomycetales</taxon>
        <taxon>Eremomycetaceae</taxon>
        <taxon>Eremomyces</taxon>
    </lineage>
</organism>